<comment type="caution">
    <text evidence="1">The sequence shown here is derived from an EMBL/GenBank/DDBJ whole genome shotgun (WGS) entry which is preliminary data.</text>
</comment>
<protein>
    <submittedName>
        <fullName evidence="1">Uncharacterized protein</fullName>
    </submittedName>
</protein>
<proteinExistence type="predicted"/>
<keyword evidence="2" id="KW-1185">Reference proteome</keyword>
<reference evidence="1 2" key="1">
    <citation type="submission" date="2024-05" db="EMBL/GenBank/DDBJ databases">
        <title>Burkholderia sp. Nov. a novel bacteria isolated from rhizosphere soil of Camellia sinensis.</title>
        <authorList>
            <person name="Dong Y."/>
        </authorList>
    </citation>
    <scope>NUCLEOTIDE SEQUENCE [LARGE SCALE GENOMIC DNA]</scope>
    <source>
        <strain evidence="1 2">GS2Y</strain>
    </source>
</reference>
<gene>
    <name evidence="1" type="ORF">VOI36_00045</name>
</gene>
<organism evidence="1 2">
    <name type="scientific">Burkholderia theae</name>
    <dbReference type="NCBI Taxonomy" id="3143496"/>
    <lineage>
        <taxon>Bacteria</taxon>
        <taxon>Pseudomonadati</taxon>
        <taxon>Pseudomonadota</taxon>
        <taxon>Betaproteobacteria</taxon>
        <taxon>Burkholderiales</taxon>
        <taxon>Burkholderiaceae</taxon>
        <taxon>Burkholderia</taxon>
    </lineage>
</organism>
<evidence type="ECO:0000313" key="2">
    <source>
        <dbReference type="Proteomes" id="UP001466933"/>
    </source>
</evidence>
<evidence type="ECO:0000313" key="1">
    <source>
        <dbReference type="EMBL" id="MEN2468265.1"/>
    </source>
</evidence>
<sequence>MRQQDKTTRRVKTTAAPAVNLACASDRLTIRNNVFTEKGMISGDRAGILAPMLLNARQPGVRLFPCPFQTLFEPCDG</sequence>
<dbReference type="Proteomes" id="UP001466933">
    <property type="component" value="Unassembled WGS sequence"/>
</dbReference>
<name>A0ABU9WBN7_9BURK</name>
<accession>A0ABU9WBN7</accession>
<dbReference type="EMBL" id="JBCPYA010000001">
    <property type="protein sequence ID" value="MEN2468265.1"/>
    <property type="molecule type" value="Genomic_DNA"/>
</dbReference>
<dbReference type="RefSeq" id="WP_129517025.1">
    <property type="nucleotide sequence ID" value="NZ_JBCPYA010000001.1"/>
</dbReference>